<dbReference type="Pfam" id="PF00153">
    <property type="entry name" value="Mito_carr"/>
    <property type="match status" value="1"/>
</dbReference>
<evidence type="ECO:0000256" key="6">
    <source>
        <dbReference type="ARBA" id="ARBA00022989"/>
    </source>
</evidence>
<dbReference type="GO" id="GO:0000064">
    <property type="term" value="F:L-ornithine transmembrane transporter activity"/>
    <property type="evidence" value="ECO:0007669"/>
    <property type="project" value="TreeGrafter"/>
</dbReference>
<dbReference type="PANTHER" id="PTHR45624:SF12">
    <property type="entry name" value="MITOCHONDRIAL ORNITHINE TRANSPORTER 1"/>
    <property type="match status" value="1"/>
</dbReference>
<dbReference type="EMBL" id="CAJGYO010000001">
    <property type="protein sequence ID" value="CAD6204578.1"/>
    <property type="molecule type" value="Genomic_DNA"/>
</dbReference>
<dbReference type="SUPFAM" id="SSF103506">
    <property type="entry name" value="Mitochondrial carrier"/>
    <property type="match status" value="1"/>
</dbReference>
<keyword evidence="3 10" id="KW-0813">Transport</keyword>
<evidence type="ECO:0000313" key="12">
    <source>
        <dbReference type="EMBL" id="CAD6204578.1"/>
    </source>
</evidence>
<comment type="similarity">
    <text evidence="2 10">Belongs to the mitochondrial carrier (TC 2.A.29) family.</text>
</comment>
<evidence type="ECO:0000256" key="7">
    <source>
        <dbReference type="ARBA" id="ARBA00023128"/>
    </source>
</evidence>
<protein>
    <submittedName>
        <fullName evidence="12">Uncharacterized protein</fullName>
    </submittedName>
</protein>
<evidence type="ECO:0000256" key="4">
    <source>
        <dbReference type="ARBA" id="ARBA00022692"/>
    </source>
</evidence>
<accession>A0A811MF41</accession>
<comment type="subcellular location">
    <subcellularLocation>
        <location evidence="1">Mitochondrion membrane</location>
        <topology evidence="1">Multi-pass membrane protein</topology>
    </subcellularLocation>
</comment>
<dbReference type="PANTHER" id="PTHR45624">
    <property type="entry name" value="MITOCHONDRIAL BASIC AMINO ACIDS TRANSPORTER-RELATED"/>
    <property type="match status" value="1"/>
</dbReference>
<feature type="chain" id="PRO_5032956270" evidence="11">
    <location>
        <begin position="21"/>
        <end position="155"/>
    </location>
</feature>
<evidence type="ECO:0000256" key="9">
    <source>
        <dbReference type="PROSITE-ProRule" id="PRU00282"/>
    </source>
</evidence>
<gene>
    <name evidence="12" type="ORF">NCGR_LOCUS2571</name>
</gene>
<dbReference type="InterPro" id="IPR050567">
    <property type="entry name" value="Mitochondrial_Carrier"/>
</dbReference>
<proteinExistence type="inferred from homology"/>
<dbReference type="GO" id="GO:0031966">
    <property type="term" value="C:mitochondrial membrane"/>
    <property type="evidence" value="ECO:0007669"/>
    <property type="project" value="UniProtKB-SubCell"/>
</dbReference>
<evidence type="ECO:0000256" key="5">
    <source>
        <dbReference type="ARBA" id="ARBA00022737"/>
    </source>
</evidence>
<evidence type="ECO:0000313" key="13">
    <source>
        <dbReference type="Proteomes" id="UP000604825"/>
    </source>
</evidence>
<dbReference type="Proteomes" id="UP000604825">
    <property type="component" value="Unassembled WGS sequence"/>
</dbReference>
<comment type="caution">
    <text evidence="12">The sequence shown here is derived from an EMBL/GenBank/DDBJ whole genome shotgun (WGS) entry which is preliminary data.</text>
</comment>
<organism evidence="12 13">
    <name type="scientific">Miscanthus lutarioriparius</name>
    <dbReference type="NCBI Taxonomy" id="422564"/>
    <lineage>
        <taxon>Eukaryota</taxon>
        <taxon>Viridiplantae</taxon>
        <taxon>Streptophyta</taxon>
        <taxon>Embryophyta</taxon>
        <taxon>Tracheophyta</taxon>
        <taxon>Spermatophyta</taxon>
        <taxon>Magnoliopsida</taxon>
        <taxon>Liliopsida</taxon>
        <taxon>Poales</taxon>
        <taxon>Poaceae</taxon>
        <taxon>PACMAD clade</taxon>
        <taxon>Panicoideae</taxon>
        <taxon>Andropogonodae</taxon>
        <taxon>Andropogoneae</taxon>
        <taxon>Saccharinae</taxon>
        <taxon>Miscanthus</taxon>
    </lineage>
</organism>
<dbReference type="InterPro" id="IPR023395">
    <property type="entry name" value="MCP_dom_sf"/>
</dbReference>
<feature type="repeat" description="Solcar" evidence="9">
    <location>
        <begin position="34"/>
        <end position="141"/>
    </location>
</feature>
<evidence type="ECO:0000256" key="11">
    <source>
        <dbReference type="SAM" id="SignalP"/>
    </source>
</evidence>
<name>A0A811MF41_9POAL</name>
<evidence type="ECO:0000256" key="8">
    <source>
        <dbReference type="ARBA" id="ARBA00023136"/>
    </source>
</evidence>
<dbReference type="PROSITE" id="PS50920">
    <property type="entry name" value="SOLCAR"/>
    <property type="match status" value="1"/>
</dbReference>
<evidence type="ECO:0000256" key="10">
    <source>
        <dbReference type="RuleBase" id="RU000488"/>
    </source>
</evidence>
<keyword evidence="7" id="KW-0496">Mitochondrion</keyword>
<dbReference type="GO" id="GO:1990575">
    <property type="term" value="P:mitochondrial L-ornithine transmembrane transport"/>
    <property type="evidence" value="ECO:0007669"/>
    <property type="project" value="TreeGrafter"/>
</dbReference>
<dbReference type="InterPro" id="IPR018108">
    <property type="entry name" value="MCP_transmembrane"/>
</dbReference>
<keyword evidence="13" id="KW-1185">Reference proteome</keyword>
<sequence length="155" mass="15815">MGAPLATVAAFNAVLFTVRGQMETVLRSEPGAPFTVGQQVVAGAGAEVAVSFLACSTELIKFRLQAQSVLASAAPAPAAAAATVTVPTAAVKYGGPINVAKQVLKSEGGTRGLFKGLFPTLAREVPGNAVMFGVYRRPSRSSPAGRTRRSSAVGR</sequence>
<keyword evidence="6" id="KW-1133">Transmembrane helix</keyword>
<keyword evidence="8 9" id="KW-0472">Membrane</keyword>
<keyword evidence="11" id="KW-0732">Signal</keyword>
<dbReference type="AlphaFoldDB" id="A0A811MF41"/>
<keyword evidence="5" id="KW-0677">Repeat</keyword>
<evidence type="ECO:0000256" key="3">
    <source>
        <dbReference type="ARBA" id="ARBA00022448"/>
    </source>
</evidence>
<dbReference type="Gene3D" id="1.50.40.10">
    <property type="entry name" value="Mitochondrial carrier domain"/>
    <property type="match status" value="1"/>
</dbReference>
<evidence type="ECO:0000256" key="2">
    <source>
        <dbReference type="ARBA" id="ARBA00006375"/>
    </source>
</evidence>
<dbReference type="OrthoDB" id="14252at2759"/>
<reference evidence="12" key="1">
    <citation type="submission" date="2020-10" db="EMBL/GenBank/DDBJ databases">
        <authorList>
            <person name="Han B."/>
            <person name="Lu T."/>
            <person name="Zhao Q."/>
            <person name="Huang X."/>
            <person name="Zhao Y."/>
        </authorList>
    </citation>
    <scope>NUCLEOTIDE SEQUENCE</scope>
</reference>
<feature type="signal peptide" evidence="11">
    <location>
        <begin position="1"/>
        <end position="20"/>
    </location>
</feature>
<keyword evidence="4 9" id="KW-0812">Transmembrane</keyword>
<evidence type="ECO:0000256" key="1">
    <source>
        <dbReference type="ARBA" id="ARBA00004225"/>
    </source>
</evidence>